<keyword evidence="3" id="KW-1185">Reference proteome</keyword>
<name>K8F443_9CHLO</name>
<evidence type="ECO:0000313" key="2">
    <source>
        <dbReference type="EMBL" id="CCO16303.1"/>
    </source>
</evidence>
<dbReference type="KEGG" id="bpg:Bathy04g04280"/>
<sequence length="572" mass="60586">MNKKKNIMFKKKNTQSPIAATLACGLLIAAGSSPLAMVHGASSYETYKASDFPSIAHTNSVGKAVSAHPLHTPLGIRGFNPFLEKSEIINDASLEGTDCVGRPTHATCADYPAIASGLTMGHYDKDGSVVFYGISDRGPNQDCGDLSDAHLETGAVKTALVGSSPAPADGLGSGKGFPVPKFAPTIATLTLSGDRANVVNTCYLKRTDLSPITGVSTNVADDAPRDAWCQTTLAYDEGGQDAEDLQAIPGTNPPLGVIVDEYNPSVSIVNIDWESPSCGVILARYVPEDTVTTSEGAGYPIKKILPKSWSQRRKNRGLENVAVSPDGKTVIAIMQSAMDVKDATYFNETAAFDTRDAEFVVAAVLNITDPVDAKLVSQKYYPIDTDWQAASGLDKVKMSAAWWMTTDYGVGENKEVLIMLERDTSVRLYMTDFEAATPVDEAVWPAAFLHTLTTKAAVTERTGIQFAKKQLILDTATLEGYGDMTGATTKVEGFAVVNDCAIVMANDNDFGLEGNTATSLVVAQLGKCLKAIAEDMGYTYTPPVPTVSPASSLKSSLVGVATAFAVVFAALL</sequence>
<dbReference type="AlphaFoldDB" id="K8F443"/>
<dbReference type="InterPro" id="IPR027372">
    <property type="entry name" value="Phytase-like_dom"/>
</dbReference>
<organism evidence="2 3">
    <name type="scientific">Bathycoccus prasinos</name>
    <dbReference type="NCBI Taxonomy" id="41875"/>
    <lineage>
        <taxon>Eukaryota</taxon>
        <taxon>Viridiplantae</taxon>
        <taxon>Chlorophyta</taxon>
        <taxon>Mamiellophyceae</taxon>
        <taxon>Mamiellales</taxon>
        <taxon>Bathycoccaceae</taxon>
        <taxon>Bathycoccus</taxon>
    </lineage>
</organism>
<dbReference type="RefSeq" id="XP_007513778.1">
    <property type="nucleotide sequence ID" value="XM_007513716.1"/>
</dbReference>
<dbReference type="OrthoDB" id="425936at2759"/>
<accession>K8F443</accession>
<feature type="domain" description="Phytase-like" evidence="1">
    <location>
        <begin position="195"/>
        <end position="510"/>
    </location>
</feature>
<proteinExistence type="predicted"/>
<dbReference type="GeneID" id="19016454"/>
<reference evidence="2 3" key="1">
    <citation type="submission" date="2011-10" db="EMBL/GenBank/DDBJ databases">
        <authorList>
            <person name="Genoscope - CEA"/>
        </authorList>
    </citation>
    <scope>NUCLEOTIDE SEQUENCE [LARGE SCALE GENOMIC DNA]</scope>
    <source>
        <strain evidence="2 3">RCC 1105</strain>
    </source>
</reference>
<protein>
    <submittedName>
        <fullName evidence="2">17 beta-hydroxysteroid dehydrogenase type 3, HSD17B3 (ISS)</fullName>
    </submittedName>
</protein>
<dbReference type="EMBL" id="FO082275">
    <property type="protein sequence ID" value="CCO16303.1"/>
    <property type="molecule type" value="Genomic_DNA"/>
</dbReference>
<gene>
    <name evidence="2" type="ORF">Bathy04g04280</name>
</gene>
<evidence type="ECO:0000259" key="1">
    <source>
        <dbReference type="Pfam" id="PF13449"/>
    </source>
</evidence>
<dbReference type="PROSITE" id="PS51257">
    <property type="entry name" value="PROKAR_LIPOPROTEIN"/>
    <property type="match status" value="1"/>
</dbReference>
<dbReference type="Proteomes" id="UP000198341">
    <property type="component" value="Chromosome 4"/>
</dbReference>
<evidence type="ECO:0000313" key="3">
    <source>
        <dbReference type="Proteomes" id="UP000198341"/>
    </source>
</evidence>
<dbReference type="Pfam" id="PF13449">
    <property type="entry name" value="Phytase-like"/>
    <property type="match status" value="1"/>
</dbReference>